<dbReference type="InterPro" id="IPR037401">
    <property type="entry name" value="SnoaL-like"/>
</dbReference>
<dbReference type="EMBL" id="JACHMJ010000001">
    <property type="protein sequence ID" value="MBB5845100.1"/>
    <property type="molecule type" value="Genomic_DNA"/>
</dbReference>
<keyword evidence="3" id="KW-1185">Reference proteome</keyword>
<dbReference type="Proteomes" id="UP000536685">
    <property type="component" value="Unassembled WGS sequence"/>
</dbReference>
<evidence type="ECO:0000259" key="1">
    <source>
        <dbReference type="Pfam" id="PF12680"/>
    </source>
</evidence>
<keyword evidence="2" id="KW-0413">Isomerase</keyword>
<name>A0A841AM57_9MICO</name>
<organism evidence="2 3">
    <name type="scientific">Conyzicola lurida</name>
    <dbReference type="NCBI Taxonomy" id="1172621"/>
    <lineage>
        <taxon>Bacteria</taxon>
        <taxon>Bacillati</taxon>
        <taxon>Actinomycetota</taxon>
        <taxon>Actinomycetes</taxon>
        <taxon>Micrococcales</taxon>
        <taxon>Microbacteriaceae</taxon>
        <taxon>Conyzicola</taxon>
    </lineage>
</organism>
<protein>
    <submittedName>
        <fullName evidence="2">Ketosteroid isomerase-like protein</fullName>
    </submittedName>
</protein>
<dbReference type="GO" id="GO:0016853">
    <property type="term" value="F:isomerase activity"/>
    <property type="evidence" value="ECO:0007669"/>
    <property type="project" value="UniProtKB-KW"/>
</dbReference>
<accession>A0A841AM57</accession>
<dbReference type="AlphaFoldDB" id="A0A841AM57"/>
<feature type="domain" description="SnoaL-like" evidence="1">
    <location>
        <begin position="11"/>
        <end position="108"/>
    </location>
</feature>
<dbReference type="Pfam" id="PF12680">
    <property type="entry name" value="SnoaL_2"/>
    <property type="match status" value="1"/>
</dbReference>
<comment type="caution">
    <text evidence="2">The sequence shown here is derived from an EMBL/GenBank/DDBJ whole genome shotgun (WGS) entry which is preliminary data.</text>
</comment>
<proteinExistence type="predicted"/>
<dbReference type="RefSeq" id="WP_184239910.1">
    <property type="nucleotide sequence ID" value="NZ_JACHMJ010000001.1"/>
</dbReference>
<gene>
    <name evidence="2" type="ORF">HD599_003423</name>
</gene>
<evidence type="ECO:0000313" key="2">
    <source>
        <dbReference type="EMBL" id="MBB5845100.1"/>
    </source>
</evidence>
<dbReference type="SUPFAM" id="SSF54427">
    <property type="entry name" value="NTF2-like"/>
    <property type="match status" value="1"/>
</dbReference>
<sequence>MTTIDEATTWVEAYRDAWLSNDADEVGALFTDDAVYEFRPNDPEPWRGREAIVAGWLEEPDSPETWKFDFEIRGILGDGTAVVQGVTEYLDERPTYENLWIIRLDHGQATHFTEWFMVRKGTES</sequence>
<dbReference type="Gene3D" id="3.10.450.50">
    <property type="match status" value="1"/>
</dbReference>
<evidence type="ECO:0000313" key="3">
    <source>
        <dbReference type="Proteomes" id="UP000536685"/>
    </source>
</evidence>
<reference evidence="2 3" key="1">
    <citation type="submission" date="2020-08" db="EMBL/GenBank/DDBJ databases">
        <title>Sequencing the genomes of 1000 actinobacteria strains.</title>
        <authorList>
            <person name="Klenk H.-P."/>
        </authorList>
    </citation>
    <scope>NUCLEOTIDE SEQUENCE [LARGE SCALE GENOMIC DNA]</scope>
    <source>
        <strain evidence="2 3">DSM 105784</strain>
    </source>
</reference>
<dbReference type="InterPro" id="IPR032710">
    <property type="entry name" value="NTF2-like_dom_sf"/>
</dbReference>